<evidence type="ECO:0000313" key="3">
    <source>
        <dbReference type="EMBL" id="GGI18487.1"/>
    </source>
</evidence>
<dbReference type="Pfam" id="PF00211">
    <property type="entry name" value="Guanylate_cyc"/>
    <property type="match status" value="1"/>
</dbReference>
<dbReference type="PANTHER" id="PTHR43081:SF1">
    <property type="entry name" value="ADENYLATE CYCLASE, TERMINAL-DIFFERENTIATION SPECIFIC"/>
    <property type="match status" value="1"/>
</dbReference>
<accession>A0A8J3F2K4</accession>
<dbReference type="PROSITE" id="PS50125">
    <property type="entry name" value="GUANYLATE_CYCLASE_2"/>
    <property type="match status" value="1"/>
</dbReference>
<dbReference type="GO" id="GO:0035556">
    <property type="term" value="P:intracellular signal transduction"/>
    <property type="evidence" value="ECO:0007669"/>
    <property type="project" value="InterPro"/>
</dbReference>
<proteinExistence type="predicted"/>
<keyword evidence="1" id="KW-1133">Transmembrane helix</keyword>
<evidence type="ECO:0000256" key="1">
    <source>
        <dbReference type="SAM" id="Phobius"/>
    </source>
</evidence>
<dbReference type="GO" id="GO:0004016">
    <property type="term" value="F:adenylate cyclase activity"/>
    <property type="evidence" value="ECO:0007669"/>
    <property type="project" value="UniProtKB-ARBA"/>
</dbReference>
<dbReference type="AlphaFoldDB" id="A0A8J3F2K4"/>
<dbReference type="SUPFAM" id="SSF55073">
    <property type="entry name" value="Nucleotide cyclase"/>
    <property type="match status" value="1"/>
</dbReference>
<dbReference type="Gene3D" id="6.10.340.10">
    <property type="match status" value="1"/>
</dbReference>
<dbReference type="Gene3D" id="3.30.70.1230">
    <property type="entry name" value="Nucleotide cyclase"/>
    <property type="match status" value="1"/>
</dbReference>
<organism evidence="3 4">
    <name type="scientific">Oxalicibacterium faecigallinarum</name>
    <dbReference type="NCBI Taxonomy" id="573741"/>
    <lineage>
        <taxon>Bacteria</taxon>
        <taxon>Pseudomonadati</taxon>
        <taxon>Pseudomonadota</taxon>
        <taxon>Betaproteobacteria</taxon>
        <taxon>Burkholderiales</taxon>
        <taxon>Oxalobacteraceae</taxon>
        <taxon>Oxalicibacterium</taxon>
    </lineage>
</organism>
<keyword evidence="1" id="KW-0472">Membrane</keyword>
<dbReference type="SMART" id="SM00044">
    <property type="entry name" value="CYCc"/>
    <property type="match status" value="1"/>
</dbReference>
<keyword evidence="4" id="KW-1185">Reference proteome</keyword>
<dbReference type="GO" id="GO:0006171">
    <property type="term" value="P:cAMP biosynthetic process"/>
    <property type="evidence" value="ECO:0007669"/>
    <property type="project" value="TreeGrafter"/>
</dbReference>
<dbReference type="EMBL" id="BMDI01000001">
    <property type="protein sequence ID" value="GGI18487.1"/>
    <property type="molecule type" value="Genomic_DNA"/>
</dbReference>
<evidence type="ECO:0000259" key="2">
    <source>
        <dbReference type="PROSITE" id="PS50125"/>
    </source>
</evidence>
<reference evidence="4" key="1">
    <citation type="journal article" date="2019" name="Int. J. Syst. Evol. Microbiol.">
        <title>The Global Catalogue of Microorganisms (GCM) 10K type strain sequencing project: providing services to taxonomists for standard genome sequencing and annotation.</title>
        <authorList>
            <consortium name="The Broad Institute Genomics Platform"/>
            <consortium name="The Broad Institute Genome Sequencing Center for Infectious Disease"/>
            <person name="Wu L."/>
            <person name="Ma J."/>
        </authorList>
    </citation>
    <scope>NUCLEOTIDE SEQUENCE [LARGE SCALE GENOMIC DNA]</scope>
    <source>
        <strain evidence="4">CCM 2767</strain>
    </source>
</reference>
<dbReference type="PANTHER" id="PTHR43081">
    <property type="entry name" value="ADENYLATE CYCLASE, TERMINAL-DIFFERENTIATION SPECIFIC-RELATED"/>
    <property type="match status" value="1"/>
</dbReference>
<dbReference type="CDD" id="cd07302">
    <property type="entry name" value="CHD"/>
    <property type="match status" value="1"/>
</dbReference>
<dbReference type="InterPro" id="IPR029787">
    <property type="entry name" value="Nucleotide_cyclase"/>
</dbReference>
<dbReference type="Gene3D" id="3.30.450.20">
    <property type="entry name" value="PAS domain"/>
    <property type="match status" value="1"/>
</dbReference>
<dbReference type="InterPro" id="IPR050697">
    <property type="entry name" value="Adenylyl/Guanylyl_Cyclase_3/4"/>
</dbReference>
<protein>
    <submittedName>
        <fullName evidence="3">Adenylate/guanylate cyclase domain-containing protein</fullName>
    </submittedName>
</protein>
<dbReference type="InterPro" id="IPR001054">
    <property type="entry name" value="A/G_cyclase"/>
</dbReference>
<name>A0A8J3F2K4_9BURK</name>
<keyword evidence="1" id="KW-0812">Transmembrane</keyword>
<gene>
    <name evidence="3" type="ORF">GCM10008066_14260</name>
</gene>
<feature type="transmembrane region" description="Helical" evidence="1">
    <location>
        <begin position="21"/>
        <end position="41"/>
    </location>
</feature>
<dbReference type="RefSeq" id="WP_188380551.1">
    <property type="nucleotide sequence ID" value="NZ_BMDI01000001.1"/>
</dbReference>
<feature type="transmembrane region" description="Helical" evidence="1">
    <location>
        <begin position="361"/>
        <end position="379"/>
    </location>
</feature>
<comment type="caution">
    <text evidence="3">The sequence shown here is derived from an EMBL/GenBank/DDBJ whole genome shotgun (WGS) entry which is preliminary data.</text>
</comment>
<dbReference type="Proteomes" id="UP000642180">
    <property type="component" value="Unassembled WGS sequence"/>
</dbReference>
<sequence length="713" mass="79368">MFALATTQPKKTRAFRLHITITFVFVLLTLPVTAIFGFVTYRSNQQLIVDHTERFIQKSRTENASNISNLLGPIMNTVRTATTLMRDNSDYFLSESSADYLQEITVSHPGVTSAYATFDTGSFHEVRRASVGELIMGEKIPATTQFVSRFIDASNGTDYQGLLIDNYTFQAPWGVRVGEATGSAVDDPRLRRVYKESNSLKFASVSEPYLLSNSGQWGITLAAPVIINDRSIGVISADFTLKALSDFFAENKTTANSITILSDESGLIIAHPQFEEGLTKKGEGFALNRIDKLPDARVLTALGERTRNGQDSFKFRAGSDDKEYLALFTPFPKEFNKQWQILTITPTDDFVGKIRRTNRNLLLFSVLVFLLQVTLIYMISRMIARPIEQLALEVMNIREFRFDKMVKIRSSVSEISYLSDAIILLERALASFASYVPTVLVKQLMDSGQASKLGVESRFLTVLFTDIERFSSLSESEPSQQLLSRVSEYFGTMTRAVEKEQGTVDKFIGDAVMAFWGAPKILDNHAYLACVAAVRAQRGMARLNAQWIAEKHPPLNVRIGIHCDAVLVGNIGSAERISYSVMGDGVNVAARLEGLNKEMGTWTCVSHNVFREAGHLLWLRPIDTVAVKGRKSEFLVYELLGIKDNDAEVAASEADVLLCELTQQAYNAYAVADFESAVVLYEAVLNQFPDDRVAHRMLEKSRTACSQTAGFDD</sequence>
<feature type="domain" description="Guanylate cyclase" evidence="2">
    <location>
        <begin position="461"/>
        <end position="593"/>
    </location>
</feature>
<evidence type="ECO:0000313" key="4">
    <source>
        <dbReference type="Proteomes" id="UP000642180"/>
    </source>
</evidence>